<dbReference type="OrthoDB" id="379020at2759"/>
<keyword evidence="1" id="KW-0732">Signal</keyword>
<proteinExistence type="predicted"/>
<gene>
    <name evidence="2" type="ORF">PFDG_00590</name>
</gene>
<organism evidence="2 3">
    <name type="scientific">Plasmodium falciparum (isolate Dd2)</name>
    <dbReference type="NCBI Taxonomy" id="57267"/>
    <lineage>
        <taxon>Eukaryota</taxon>
        <taxon>Sar</taxon>
        <taxon>Alveolata</taxon>
        <taxon>Apicomplexa</taxon>
        <taxon>Aconoidasida</taxon>
        <taxon>Haemosporida</taxon>
        <taxon>Plasmodiidae</taxon>
        <taxon>Plasmodium</taxon>
        <taxon>Plasmodium (Laverania)</taxon>
    </lineage>
</organism>
<reference evidence="3" key="2">
    <citation type="submission" date="2006-09" db="EMBL/GenBank/DDBJ databases">
        <title>The genome sequence of Plasmodium falciparum Dd2.</title>
        <authorList>
            <consortium name="The Broad Institute Genome Sequencing Platform"/>
            <person name="Birren B."/>
            <person name="Lander E."/>
            <person name="Galagan J."/>
            <person name="Nusbaum C."/>
            <person name="Devon K."/>
            <person name="Henn M."/>
            <person name="Jaffe D."/>
            <person name="Butler J."/>
            <person name="Alvarez P."/>
            <person name="Gnerre S."/>
            <person name="Grabherr M."/>
            <person name="Kleber M."/>
            <person name="Mauceli E."/>
            <person name="Brockman W."/>
            <person name="MacCallum I.A."/>
            <person name="Rounsley S."/>
            <person name="Young S."/>
            <person name="LaButti K."/>
            <person name="Pushparaj V."/>
            <person name="DeCaprio D."/>
            <person name="Crawford M."/>
            <person name="Koehrsen M."/>
            <person name="Engels R."/>
            <person name="Montgomery P."/>
            <person name="Pearson M."/>
            <person name="Howarth C."/>
            <person name="Larson L."/>
            <person name="Luoma S."/>
            <person name="White J."/>
            <person name="Kodira C."/>
            <person name="Zeng Q."/>
            <person name="O'Leary S."/>
            <person name="Yandava C."/>
            <person name="Alvarado L."/>
            <person name="Wirth D."/>
            <person name="Volkman S."/>
            <person name="Hartl D."/>
        </authorList>
    </citation>
    <scope>NUCLEOTIDE SEQUENCE [LARGE SCALE GENOMIC DNA]</scope>
</reference>
<accession>A0A0L7LXF2</accession>
<feature type="signal peptide" evidence="1">
    <location>
        <begin position="1"/>
        <end position="24"/>
    </location>
</feature>
<evidence type="ECO:0000313" key="2">
    <source>
        <dbReference type="EMBL" id="KOB85346.1"/>
    </source>
</evidence>
<dbReference type="KEGG" id="pfd:PFDG_00590"/>
<name>A0A0L7LXF2_PLAF4</name>
<evidence type="ECO:0000313" key="3">
    <source>
        <dbReference type="Proteomes" id="UP000054282"/>
    </source>
</evidence>
<dbReference type="Pfam" id="PF02009">
    <property type="entry name" value="RIFIN"/>
    <property type="match status" value="1"/>
</dbReference>
<dbReference type="Proteomes" id="UP000054282">
    <property type="component" value="Unassembled WGS sequence"/>
</dbReference>
<dbReference type="EMBL" id="DS016123">
    <property type="protein sequence ID" value="KOB85346.1"/>
    <property type="molecule type" value="Genomic_DNA"/>
</dbReference>
<dbReference type="AlphaFoldDB" id="A0A0L7LXF2"/>
<dbReference type="InterPro" id="IPR006373">
    <property type="entry name" value="VSA_Rifin"/>
</dbReference>
<reference evidence="3" key="1">
    <citation type="submission" date="2006-09" db="EMBL/GenBank/DDBJ databases">
        <title>Annotation of Plasmodium falciparum Dd2.</title>
        <authorList>
            <consortium name="The Broad Institute Genome Sequencing Platform"/>
            <person name="Volkman S.K."/>
            <person name="Neafsey D.E."/>
            <person name="Dash A.P."/>
            <person name="Chitnis C.E."/>
            <person name="Hartl D.L."/>
            <person name="Young S.K."/>
            <person name="Zeng Q."/>
            <person name="Koehrsen M."/>
            <person name="Alvarado L."/>
            <person name="Berlin A."/>
            <person name="Borenstein D."/>
            <person name="Chapman S.B."/>
            <person name="Chen Z."/>
            <person name="Engels R."/>
            <person name="Freedman E."/>
            <person name="Gellesch M."/>
            <person name="Goldberg J."/>
            <person name="Griggs A."/>
            <person name="Gujja S."/>
            <person name="Heilman E.R."/>
            <person name="Heiman D.I."/>
            <person name="Howarth C."/>
            <person name="Jen D."/>
            <person name="Larson L."/>
            <person name="Mehta T."/>
            <person name="Neiman D."/>
            <person name="Park D."/>
            <person name="Pearson M."/>
            <person name="Roberts A."/>
            <person name="Saif S."/>
            <person name="Shea T."/>
            <person name="Shenoy N."/>
            <person name="Sisk P."/>
            <person name="Stolte C."/>
            <person name="Sykes S."/>
            <person name="Walk T."/>
            <person name="White J."/>
            <person name="Yandava C."/>
            <person name="Haas B."/>
            <person name="Henn M.R."/>
            <person name="Nusbaum C."/>
            <person name="Birren B."/>
        </authorList>
    </citation>
    <scope>NUCLEOTIDE SEQUENCE [LARGE SCALE GENOMIC DNA]</scope>
</reference>
<protein>
    <submittedName>
        <fullName evidence="2">Uncharacterized protein</fullName>
    </submittedName>
</protein>
<evidence type="ECO:0000256" key="1">
    <source>
        <dbReference type="SAM" id="SignalP"/>
    </source>
</evidence>
<feature type="chain" id="PRO_5005573726" evidence="1">
    <location>
        <begin position="25"/>
        <end position="73"/>
    </location>
</feature>
<sequence length="73" mass="8545">MKVHYINIVLFALPLNILVTLCLAHNKNKLSITHDTPNAKFTKSHRSLYECDLYTFIYNNDPEMKALMANYDR</sequence>